<accession>A0ACD3A4E1</accession>
<name>A0ACD3A4E1_9AGAR</name>
<reference evidence="1 2" key="1">
    <citation type="journal article" date="2019" name="Nat. Ecol. Evol.">
        <title>Megaphylogeny resolves global patterns of mushroom evolution.</title>
        <authorList>
            <person name="Varga T."/>
            <person name="Krizsan K."/>
            <person name="Foldi C."/>
            <person name="Dima B."/>
            <person name="Sanchez-Garcia M."/>
            <person name="Sanchez-Ramirez S."/>
            <person name="Szollosi G.J."/>
            <person name="Szarkandi J.G."/>
            <person name="Papp V."/>
            <person name="Albert L."/>
            <person name="Andreopoulos W."/>
            <person name="Angelini C."/>
            <person name="Antonin V."/>
            <person name="Barry K.W."/>
            <person name="Bougher N.L."/>
            <person name="Buchanan P."/>
            <person name="Buyck B."/>
            <person name="Bense V."/>
            <person name="Catcheside P."/>
            <person name="Chovatia M."/>
            <person name="Cooper J."/>
            <person name="Damon W."/>
            <person name="Desjardin D."/>
            <person name="Finy P."/>
            <person name="Geml J."/>
            <person name="Haridas S."/>
            <person name="Hughes K."/>
            <person name="Justo A."/>
            <person name="Karasinski D."/>
            <person name="Kautmanova I."/>
            <person name="Kiss B."/>
            <person name="Kocsube S."/>
            <person name="Kotiranta H."/>
            <person name="LaButti K.M."/>
            <person name="Lechner B.E."/>
            <person name="Liimatainen K."/>
            <person name="Lipzen A."/>
            <person name="Lukacs Z."/>
            <person name="Mihaltcheva S."/>
            <person name="Morgado L.N."/>
            <person name="Niskanen T."/>
            <person name="Noordeloos M.E."/>
            <person name="Ohm R.A."/>
            <person name="Ortiz-Santana B."/>
            <person name="Ovrebo C."/>
            <person name="Racz N."/>
            <person name="Riley R."/>
            <person name="Savchenko A."/>
            <person name="Shiryaev A."/>
            <person name="Soop K."/>
            <person name="Spirin V."/>
            <person name="Szebenyi C."/>
            <person name="Tomsovsky M."/>
            <person name="Tulloss R.E."/>
            <person name="Uehling J."/>
            <person name="Grigoriev I.V."/>
            <person name="Vagvolgyi C."/>
            <person name="Papp T."/>
            <person name="Martin F.M."/>
            <person name="Miettinen O."/>
            <person name="Hibbett D.S."/>
            <person name="Nagy L.G."/>
        </authorList>
    </citation>
    <scope>NUCLEOTIDE SEQUENCE [LARGE SCALE GENOMIC DNA]</scope>
    <source>
        <strain evidence="1 2">NL-1719</strain>
    </source>
</reference>
<evidence type="ECO:0000313" key="1">
    <source>
        <dbReference type="EMBL" id="TFK60154.1"/>
    </source>
</evidence>
<dbReference type="Proteomes" id="UP000308600">
    <property type="component" value="Unassembled WGS sequence"/>
</dbReference>
<dbReference type="EMBL" id="ML208822">
    <property type="protein sequence ID" value="TFK60154.1"/>
    <property type="molecule type" value="Genomic_DNA"/>
</dbReference>
<keyword evidence="2" id="KW-1185">Reference proteome</keyword>
<protein>
    <submittedName>
        <fullName evidence="1">Uncharacterized protein</fullName>
    </submittedName>
</protein>
<evidence type="ECO:0000313" key="2">
    <source>
        <dbReference type="Proteomes" id="UP000308600"/>
    </source>
</evidence>
<proteinExistence type="predicted"/>
<sequence length="634" mass="68662">MSTLQSVLYTYDPPTPAKTPAVPQARRLLYRRINRSILIILFQSALLCTFWSFYFVTRRNAITISPGIANAYYAYGTETFTFVRVIQLFDLRVDGELMFESSLYSLSIRHLLVMHLAATPTSAFAVTSSIKVAGRAPLMNFAKPLWTFASILCAIALGAQTAGWATVLTPQPITLESRIIGTELDASNADFIALSVGASLTDPETRLDYTNDVPLLEASGAALINVAMMGRPATINYSNMSFYGRTGGVLPAYLYDTSSSVDTSRFIPALGHVIDPPTRIPTGLPRNYTVTQQGLSANIACVQQDLTPTTSPSWSLHATEPVDAVPAKIIYWMSTTCPSGAQSNSTYGLPFDSTGVPNTVYYAVCESDTGNSIVIIQGSGTYNWIPTSVCTVAPYITTVDVTYSPVAPAVDRDLIAWPGMAQVGNWDKASFMPSAGIVPLRAMQIIFYSAQSTTSHAIGNYLSAFHNFSDPTAGLEITDVLATYLTGFFESSATILRATYSQTNNTLLTNLQADMFIPLNGTFVTETLGWKSSTTTPISMIPSTIIMLISIILVIITLSRFRGRIEDGLDNFDPANAGHIIAAASAGGLDHIPFSDFAANRKDQFDMERRIRIQLGQTTRGLGFFAVDIAAAKC</sequence>
<organism evidence="1 2">
    <name type="scientific">Pluteus cervinus</name>
    <dbReference type="NCBI Taxonomy" id="181527"/>
    <lineage>
        <taxon>Eukaryota</taxon>
        <taxon>Fungi</taxon>
        <taxon>Dikarya</taxon>
        <taxon>Basidiomycota</taxon>
        <taxon>Agaricomycotina</taxon>
        <taxon>Agaricomycetes</taxon>
        <taxon>Agaricomycetidae</taxon>
        <taxon>Agaricales</taxon>
        <taxon>Pluteineae</taxon>
        <taxon>Pluteaceae</taxon>
        <taxon>Pluteus</taxon>
    </lineage>
</organism>
<gene>
    <name evidence="1" type="ORF">BDN72DRAFT_905215</name>
</gene>